<sequence length="161" mass="17068">MTMERIGLPGVGISHVLTTWEGNRLGIVSHLDGRQVLVLYDQAEPERALGTVTLRPAEARSVADVLHGTVTMDHVADLVEPLGGVQAVRIRIRAGSTYVDRPLGETRARTRTGASIVAVVRGEEVSASPGPDFVFRAGDVVVAVGHDDGLAQLRDLLAATC</sequence>
<protein>
    <submittedName>
        <fullName evidence="2">TrkA C-terminal domain-containing protein</fullName>
    </submittedName>
</protein>
<gene>
    <name evidence="2" type="ORF">V1634_19835</name>
</gene>
<dbReference type="Proteomes" id="UP001339911">
    <property type="component" value="Unassembled WGS sequence"/>
</dbReference>
<dbReference type="PANTHER" id="PTHR30445:SF8">
    <property type="entry name" value="K(+)_H(+) ANTIPORTER SUBUNIT KHTT"/>
    <property type="match status" value="1"/>
</dbReference>
<name>A0ABU7SHP9_9ACTN</name>
<dbReference type="Pfam" id="PF25991">
    <property type="entry name" value="KhtT_N"/>
    <property type="match status" value="1"/>
</dbReference>
<dbReference type="Gene3D" id="3.30.70.1450">
    <property type="entry name" value="Regulator of K+ conductance, C-terminal domain"/>
    <property type="match status" value="1"/>
</dbReference>
<reference evidence="2 3" key="1">
    <citation type="submission" date="2024-01" db="EMBL/GenBank/DDBJ databases">
        <title>Genome insights into Plantactinospora veratri sp. nov.</title>
        <authorList>
            <person name="Wang L."/>
        </authorList>
    </citation>
    <scope>NUCLEOTIDE SEQUENCE [LARGE SCALE GENOMIC DNA]</scope>
    <source>
        <strain evidence="2 3">NEAU-FHS4</strain>
    </source>
</reference>
<evidence type="ECO:0000259" key="1">
    <source>
        <dbReference type="PROSITE" id="PS51202"/>
    </source>
</evidence>
<evidence type="ECO:0000313" key="3">
    <source>
        <dbReference type="Proteomes" id="UP001339911"/>
    </source>
</evidence>
<dbReference type="SUPFAM" id="SSF116726">
    <property type="entry name" value="TrkA C-terminal domain-like"/>
    <property type="match status" value="1"/>
</dbReference>
<feature type="domain" description="RCK C-terminal" evidence="1">
    <location>
        <begin position="73"/>
        <end position="159"/>
    </location>
</feature>
<dbReference type="Pfam" id="PF02080">
    <property type="entry name" value="TrkA_C"/>
    <property type="match status" value="1"/>
</dbReference>
<comment type="caution">
    <text evidence="2">The sequence shown here is derived from an EMBL/GenBank/DDBJ whole genome shotgun (WGS) entry which is preliminary data.</text>
</comment>
<keyword evidence="3" id="KW-1185">Reference proteome</keyword>
<dbReference type="EMBL" id="JAZGQL010000014">
    <property type="protein sequence ID" value="MEE6309092.1"/>
    <property type="molecule type" value="Genomic_DNA"/>
</dbReference>
<dbReference type="InterPro" id="IPR026278">
    <property type="entry name" value="KhtT"/>
</dbReference>
<dbReference type="PROSITE" id="PS51202">
    <property type="entry name" value="RCK_C"/>
    <property type="match status" value="1"/>
</dbReference>
<dbReference type="InterPro" id="IPR036721">
    <property type="entry name" value="RCK_C_sf"/>
</dbReference>
<organism evidence="2 3">
    <name type="scientific">Plantactinospora veratri</name>
    <dbReference type="NCBI Taxonomy" id="1436122"/>
    <lineage>
        <taxon>Bacteria</taxon>
        <taxon>Bacillati</taxon>
        <taxon>Actinomycetota</taxon>
        <taxon>Actinomycetes</taxon>
        <taxon>Micromonosporales</taxon>
        <taxon>Micromonosporaceae</taxon>
        <taxon>Plantactinospora</taxon>
    </lineage>
</organism>
<dbReference type="PANTHER" id="PTHR30445">
    <property type="entry name" value="K(+)_H(+) ANTIPORTER SUBUNIT KHTT"/>
    <property type="match status" value="1"/>
</dbReference>
<dbReference type="PIRSF" id="PIRSF005028">
    <property type="entry name" value="KhtT"/>
    <property type="match status" value="1"/>
</dbReference>
<evidence type="ECO:0000313" key="2">
    <source>
        <dbReference type="EMBL" id="MEE6309092.1"/>
    </source>
</evidence>
<proteinExistence type="predicted"/>
<dbReference type="InterPro" id="IPR058776">
    <property type="entry name" value="KhtT-like_N"/>
</dbReference>
<dbReference type="InterPro" id="IPR006037">
    <property type="entry name" value="RCK_C"/>
</dbReference>
<accession>A0ABU7SHP9</accession>
<dbReference type="RefSeq" id="WP_331209372.1">
    <property type="nucleotide sequence ID" value="NZ_JAZGQL010000014.1"/>
</dbReference>
<dbReference type="InterPro" id="IPR050144">
    <property type="entry name" value="AAE_transporter"/>
</dbReference>